<protein>
    <submittedName>
        <fullName evidence="2">Porin</fullName>
    </submittedName>
</protein>
<keyword evidence="3" id="KW-1185">Reference proteome</keyword>
<proteinExistence type="predicted"/>
<gene>
    <name evidence="2" type="ORF">QF205_00085</name>
</gene>
<dbReference type="InterPro" id="IPR010870">
    <property type="entry name" value="Porin_O/P"/>
</dbReference>
<dbReference type="SUPFAM" id="SSF56935">
    <property type="entry name" value="Porins"/>
    <property type="match status" value="1"/>
</dbReference>
<feature type="signal peptide" evidence="1">
    <location>
        <begin position="1"/>
        <end position="21"/>
    </location>
</feature>
<evidence type="ECO:0000256" key="1">
    <source>
        <dbReference type="SAM" id="SignalP"/>
    </source>
</evidence>
<dbReference type="InterPro" id="IPR023614">
    <property type="entry name" value="Porin_dom_sf"/>
</dbReference>
<evidence type="ECO:0000313" key="3">
    <source>
        <dbReference type="Proteomes" id="UP001160550"/>
    </source>
</evidence>
<reference evidence="2" key="1">
    <citation type="journal article" date="2007" name="Int. J. Syst. Evol. Microbiol.">
        <title>Luteimonas composti sp. nov., a moderately thermophilic bacterium isolated from food waste.</title>
        <authorList>
            <person name="Young C.C."/>
            <person name="Kampfer P."/>
            <person name="Chen W.M."/>
            <person name="Yen W.S."/>
            <person name="Arun A.B."/>
            <person name="Lai W.A."/>
            <person name="Shen F.T."/>
            <person name="Rekha P.D."/>
            <person name="Lin K.Y."/>
            <person name="Chou J.H."/>
        </authorList>
    </citation>
    <scope>NUCLEOTIDE SEQUENCE</scope>
    <source>
        <strain evidence="2">CC-YY355</strain>
    </source>
</reference>
<dbReference type="Pfam" id="PF07396">
    <property type="entry name" value="Porin_O_P"/>
    <property type="match status" value="1"/>
</dbReference>
<dbReference type="Gene3D" id="2.40.160.10">
    <property type="entry name" value="Porin"/>
    <property type="match status" value="1"/>
</dbReference>
<accession>A0ABT6MLF1</accession>
<evidence type="ECO:0000313" key="2">
    <source>
        <dbReference type="EMBL" id="MDH7451478.1"/>
    </source>
</evidence>
<dbReference type="Proteomes" id="UP001160550">
    <property type="component" value="Unassembled WGS sequence"/>
</dbReference>
<name>A0ABT6MLF1_9GAMM</name>
<organism evidence="2 3">
    <name type="scientific">Luteimonas composti</name>
    <dbReference type="NCBI Taxonomy" id="398257"/>
    <lineage>
        <taxon>Bacteria</taxon>
        <taxon>Pseudomonadati</taxon>
        <taxon>Pseudomonadota</taxon>
        <taxon>Gammaproteobacteria</taxon>
        <taxon>Lysobacterales</taxon>
        <taxon>Lysobacteraceae</taxon>
        <taxon>Luteimonas</taxon>
    </lineage>
</organism>
<sequence>MRIQTLLLASSLLAAAGATHAADWRNISLKTPLGERHELAFSANWAWDHNGFGHLGQGIDAAAFDDDSGFRRREVGVSLRRKDHYEFGVQRDLEADTWMDVALKLDSKGLLGRDVGSLRLGQFKTPVGFDGVGSSRNAPFLESALPVQAVYAGRRIGAEWALQRPAWLASVAWFDGGDLEGGNEGTTLAARTAWRPRNASGDVLHLGVAGSIERPDSHALRLRARPEVGLTDVRLVDTGSLAGVDTIHRLGLEGLWIHGPWSLQGEVLEVRAERDAGLQDVAGRGGYLFGSWVVSGESRGYNGHATNVVPASTSALELLLRYSRLDLDDGAVRGGRQADWTLGANWYLGRNFKLQANYVFARARRDGVLRDPEAFGLRAQFHF</sequence>
<dbReference type="RefSeq" id="WP_280940687.1">
    <property type="nucleotide sequence ID" value="NZ_JARYGX010000002.1"/>
</dbReference>
<keyword evidence="1" id="KW-0732">Signal</keyword>
<reference evidence="2" key="2">
    <citation type="submission" date="2023-04" db="EMBL/GenBank/DDBJ databases">
        <authorList>
            <person name="Sun J.-Q."/>
        </authorList>
    </citation>
    <scope>NUCLEOTIDE SEQUENCE</scope>
    <source>
        <strain evidence="2">CC-YY355</strain>
    </source>
</reference>
<dbReference type="EMBL" id="JARYGX010000002">
    <property type="protein sequence ID" value="MDH7451478.1"/>
    <property type="molecule type" value="Genomic_DNA"/>
</dbReference>
<feature type="chain" id="PRO_5046430294" evidence="1">
    <location>
        <begin position="22"/>
        <end position="383"/>
    </location>
</feature>
<comment type="caution">
    <text evidence="2">The sequence shown here is derived from an EMBL/GenBank/DDBJ whole genome shotgun (WGS) entry which is preliminary data.</text>
</comment>